<evidence type="ECO:0000313" key="2">
    <source>
        <dbReference type="Proteomes" id="UP001516400"/>
    </source>
</evidence>
<keyword evidence="2" id="KW-1185">Reference proteome</keyword>
<dbReference type="EMBL" id="JABFTP020000185">
    <property type="protein sequence ID" value="KAL3286844.1"/>
    <property type="molecule type" value="Genomic_DNA"/>
</dbReference>
<dbReference type="Proteomes" id="UP001516400">
    <property type="component" value="Unassembled WGS sequence"/>
</dbReference>
<organism evidence="1 2">
    <name type="scientific">Cryptolaemus montrouzieri</name>
    <dbReference type="NCBI Taxonomy" id="559131"/>
    <lineage>
        <taxon>Eukaryota</taxon>
        <taxon>Metazoa</taxon>
        <taxon>Ecdysozoa</taxon>
        <taxon>Arthropoda</taxon>
        <taxon>Hexapoda</taxon>
        <taxon>Insecta</taxon>
        <taxon>Pterygota</taxon>
        <taxon>Neoptera</taxon>
        <taxon>Endopterygota</taxon>
        <taxon>Coleoptera</taxon>
        <taxon>Polyphaga</taxon>
        <taxon>Cucujiformia</taxon>
        <taxon>Coccinelloidea</taxon>
        <taxon>Coccinellidae</taxon>
        <taxon>Scymninae</taxon>
        <taxon>Scymnini</taxon>
        <taxon>Cryptolaemus</taxon>
    </lineage>
</organism>
<accession>A0ABD2P7B1</accession>
<dbReference type="AlphaFoldDB" id="A0ABD2P7B1"/>
<protein>
    <submittedName>
        <fullName evidence="1">Uncharacterized protein</fullName>
    </submittedName>
</protein>
<evidence type="ECO:0000313" key="1">
    <source>
        <dbReference type="EMBL" id="KAL3286844.1"/>
    </source>
</evidence>
<comment type="caution">
    <text evidence="1">The sequence shown here is derived from an EMBL/GenBank/DDBJ whole genome shotgun (WGS) entry which is preliminary data.</text>
</comment>
<proteinExistence type="predicted"/>
<reference evidence="1 2" key="1">
    <citation type="journal article" date="2021" name="BMC Biol.">
        <title>Horizontally acquired antibacterial genes associated with adaptive radiation of ladybird beetles.</title>
        <authorList>
            <person name="Li H.S."/>
            <person name="Tang X.F."/>
            <person name="Huang Y.H."/>
            <person name="Xu Z.Y."/>
            <person name="Chen M.L."/>
            <person name="Du X.Y."/>
            <person name="Qiu B.Y."/>
            <person name="Chen P.T."/>
            <person name="Zhang W."/>
            <person name="Slipinski A."/>
            <person name="Escalona H.E."/>
            <person name="Waterhouse R.M."/>
            <person name="Zwick A."/>
            <person name="Pang H."/>
        </authorList>
    </citation>
    <scope>NUCLEOTIDE SEQUENCE [LARGE SCALE GENOMIC DNA]</scope>
    <source>
        <strain evidence="1">SYSU2018</strain>
    </source>
</reference>
<sequence>AFGLLKIVLAPKAVPRCAAIVTKSHKQLRDWNVDSEISDCIMVNSIRYLIFADNPTGGIFCGNQVTYGDLQRMFCE</sequence>
<name>A0ABD2P7B1_9CUCU</name>
<gene>
    <name evidence="1" type="ORF">HHI36_001334</name>
</gene>
<feature type="non-terminal residue" evidence="1">
    <location>
        <position position="76"/>
    </location>
</feature>
<feature type="non-terminal residue" evidence="1">
    <location>
        <position position="1"/>
    </location>
</feature>